<protein>
    <submittedName>
        <fullName evidence="1">Uncharacterized protein</fullName>
    </submittedName>
</protein>
<comment type="caution">
    <text evidence="1">The sequence shown here is derived from an EMBL/GenBank/DDBJ whole genome shotgun (WGS) entry which is preliminary data.</text>
</comment>
<sequence>MDPPVVPAERLDGWRHVDDTVDRPFAAGPVSVTASTARYERADRPDPRPFFFASRLRIRPETPPNAALARLVENRARSGFRDRLAERDIGGIEPRGERTIAVDDPDATEATLATFRGRCTLDGEEVPVEAMLAVWEADQYLLAGGAYRLDGGANDARRELLSLVRAVRPE</sequence>
<dbReference type="RefSeq" id="WP_122106144.1">
    <property type="nucleotide sequence ID" value="NZ_JBHSKV010000010.1"/>
</dbReference>
<gene>
    <name evidence="1" type="ORF">ACFPJA_07730</name>
</gene>
<dbReference type="Proteomes" id="UP001596145">
    <property type="component" value="Unassembled WGS sequence"/>
</dbReference>
<accession>A0ABD5QQR1</accession>
<dbReference type="Pfam" id="PF20127">
    <property type="entry name" value="DUF6517"/>
    <property type="match status" value="1"/>
</dbReference>
<dbReference type="InterPro" id="IPR045396">
    <property type="entry name" value="DUF6517"/>
</dbReference>
<proteinExistence type="predicted"/>
<name>A0ABD5QQR1_9EURY</name>
<keyword evidence="2" id="KW-1185">Reference proteome</keyword>
<organism evidence="1 2">
    <name type="scientific">Halorubrum glutamatedens</name>
    <dbReference type="NCBI Taxonomy" id="2707018"/>
    <lineage>
        <taxon>Archaea</taxon>
        <taxon>Methanobacteriati</taxon>
        <taxon>Methanobacteriota</taxon>
        <taxon>Stenosarchaea group</taxon>
        <taxon>Halobacteria</taxon>
        <taxon>Halobacteriales</taxon>
        <taxon>Haloferacaceae</taxon>
        <taxon>Halorubrum</taxon>
    </lineage>
</organism>
<evidence type="ECO:0000313" key="1">
    <source>
        <dbReference type="EMBL" id="MFC5134608.1"/>
    </source>
</evidence>
<dbReference type="EMBL" id="JBHSKV010000010">
    <property type="protein sequence ID" value="MFC5134608.1"/>
    <property type="molecule type" value="Genomic_DNA"/>
</dbReference>
<dbReference type="AlphaFoldDB" id="A0ABD5QQR1"/>
<evidence type="ECO:0000313" key="2">
    <source>
        <dbReference type="Proteomes" id="UP001596145"/>
    </source>
</evidence>
<reference evidence="1 2" key="1">
    <citation type="journal article" date="2019" name="Int. J. Syst. Evol. Microbiol.">
        <title>The Global Catalogue of Microorganisms (GCM) 10K type strain sequencing project: providing services to taxonomists for standard genome sequencing and annotation.</title>
        <authorList>
            <consortium name="The Broad Institute Genomics Platform"/>
            <consortium name="The Broad Institute Genome Sequencing Center for Infectious Disease"/>
            <person name="Wu L."/>
            <person name="Ma J."/>
        </authorList>
    </citation>
    <scope>NUCLEOTIDE SEQUENCE [LARGE SCALE GENOMIC DNA]</scope>
    <source>
        <strain evidence="1 2">CGMCC 1.16026</strain>
    </source>
</reference>